<dbReference type="GO" id="GO:0006364">
    <property type="term" value="P:rRNA processing"/>
    <property type="evidence" value="ECO:0007669"/>
    <property type="project" value="UniProtKB-KW"/>
</dbReference>
<name>A0A0L0T1U0_ALLM3</name>
<keyword evidence="8" id="KW-1185">Reference proteome</keyword>
<dbReference type="AlphaFoldDB" id="A0A0L0T1U0"/>
<evidence type="ECO:0000256" key="4">
    <source>
        <dbReference type="ARBA" id="ARBA00022552"/>
    </source>
</evidence>
<evidence type="ECO:0000256" key="2">
    <source>
        <dbReference type="ARBA" id="ARBA00004604"/>
    </source>
</evidence>
<gene>
    <name evidence="7" type="ORF">AMAG_13362</name>
</gene>
<sequence length="327" mass="36839">MHRSRLRPRSRCPQIVQASATPPTPPHTPPRIATAAPRSCRRSPPPPVPAPDPLAPNPTPHPAMSSTLRKAAPRRTHRERAQPRARQKLGLLEKHKDYVLRAKDYHKKEKRIKAMREKARTKNDDEFYFAMQNAKTKDGVHIIERNKALDSETVALLKSQDKTYLATQRAINARKIEKLQAALPLIGVDMDGIDLTDAPDAKAALASRHTVFVDNEEAAAEFNPAEHFDTDPDLVARRHNRPTRAQIATAETPDVKLLDKNELKRAAKERAAMVAELASRTVRDRQLRKAELELDTQRALMGKGARKKMGVDARGLAIYKWKPDRKK</sequence>
<dbReference type="OrthoDB" id="29058at2759"/>
<accession>A0A0L0T1U0</accession>
<evidence type="ECO:0000313" key="7">
    <source>
        <dbReference type="EMBL" id="KNE68721.1"/>
    </source>
</evidence>
<dbReference type="OMA" id="VYKWRVE"/>
<feature type="compositionally biased region" description="Basic residues" evidence="6">
    <location>
        <begin position="71"/>
        <end position="87"/>
    </location>
</feature>
<evidence type="ECO:0000256" key="3">
    <source>
        <dbReference type="ARBA" id="ARBA00008105"/>
    </source>
</evidence>
<protein>
    <recommendedName>
        <fullName evidence="9">U3 small nucleolar RNA-associated protein 11</fullName>
    </recommendedName>
</protein>
<reference evidence="8" key="2">
    <citation type="submission" date="2009-11" db="EMBL/GenBank/DDBJ databases">
        <title>The Genome Sequence of Allomyces macrogynus strain ATCC 38327.</title>
        <authorList>
            <consortium name="The Broad Institute Genome Sequencing Platform"/>
            <person name="Russ C."/>
            <person name="Cuomo C."/>
            <person name="Shea T."/>
            <person name="Young S.K."/>
            <person name="Zeng Q."/>
            <person name="Koehrsen M."/>
            <person name="Haas B."/>
            <person name="Borodovsky M."/>
            <person name="Guigo R."/>
            <person name="Alvarado L."/>
            <person name="Berlin A."/>
            <person name="Borenstein D."/>
            <person name="Chen Z."/>
            <person name="Engels R."/>
            <person name="Freedman E."/>
            <person name="Gellesch M."/>
            <person name="Goldberg J."/>
            <person name="Griggs A."/>
            <person name="Gujja S."/>
            <person name="Heiman D."/>
            <person name="Hepburn T."/>
            <person name="Howarth C."/>
            <person name="Jen D."/>
            <person name="Larson L."/>
            <person name="Lewis B."/>
            <person name="Mehta T."/>
            <person name="Park D."/>
            <person name="Pearson M."/>
            <person name="Roberts A."/>
            <person name="Saif S."/>
            <person name="Shenoy N."/>
            <person name="Sisk P."/>
            <person name="Stolte C."/>
            <person name="Sykes S."/>
            <person name="Walk T."/>
            <person name="White J."/>
            <person name="Yandava C."/>
            <person name="Burger G."/>
            <person name="Gray M.W."/>
            <person name="Holland P.W.H."/>
            <person name="King N."/>
            <person name="Lang F.B.F."/>
            <person name="Roger A.J."/>
            <person name="Ruiz-Trillo I."/>
            <person name="Lander E."/>
            <person name="Nusbaum C."/>
        </authorList>
    </citation>
    <scope>NUCLEOTIDE SEQUENCE [LARGE SCALE GENOMIC DNA]</scope>
    <source>
        <strain evidence="8">ATCC 38327</strain>
    </source>
</reference>
<dbReference type="GO" id="GO:0032040">
    <property type="term" value="C:small-subunit processome"/>
    <property type="evidence" value="ECO:0007669"/>
    <property type="project" value="InterPro"/>
</dbReference>
<keyword evidence="5" id="KW-0539">Nucleus</keyword>
<feature type="compositionally biased region" description="Basic residues" evidence="6">
    <location>
        <begin position="1"/>
        <end position="10"/>
    </location>
</feature>
<organism evidence="7 8">
    <name type="scientific">Allomyces macrogynus (strain ATCC 38327)</name>
    <name type="common">Allomyces javanicus var. macrogynus</name>
    <dbReference type="NCBI Taxonomy" id="578462"/>
    <lineage>
        <taxon>Eukaryota</taxon>
        <taxon>Fungi</taxon>
        <taxon>Fungi incertae sedis</taxon>
        <taxon>Blastocladiomycota</taxon>
        <taxon>Blastocladiomycetes</taxon>
        <taxon>Blastocladiales</taxon>
        <taxon>Blastocladiaceae</taxon>
        <taxon>Allomyces</taxon>
    </lineage>
</organism>
<dbReference type="Proteomes" id="UP000054350">
    <property type="component" value="Unassembled WGS sequence"/>
</dbReference>
<dbReference type="STRING" id="578462.A0A0L0T1U0"/>
<dbReference type="Pfam" id="PF03998">
    <property type="entry name" value="Utp11"/>
    <property type="match status" value="1"/>
</dbReference>
<keyword evidence="4" id="KW-0698">rRNA processing</keyword>
<proteinExistence type="inferred from homology"/>
<dbReference type="EMBL" id="GG745358">
    <property type="protein sequence ID" value="KNE68721.1"/>
    <property type="molecule type" value="Genomic_DNA"/>
</dbReference>
<reference evidence="7 8" key="1">
    <citation type="submission" date="2009-11" db="EMBL/GenBank/DDBJ databases">
        <title>Annotation of Allomyces macrogynus ATCC 38327.</title>
        <authorList>
            <consortium name="The Broad Institute Genome Sequencing Platform"/>
            <person name="Russ C."/>
            <person name="Cuomo C."/>
            <person name="Burger G."/>
            <person name="Gray M.W."/>
            <person name="Holland P.W.H."/>
            <person name="King N."/>
            <person name="Lang F.B.F."/>
            <person name="Roger A.J."/>
            <person name="Ruiz-Trillo I."/>
            <person name="Young S.K."/>
            <person name="Zeng Q."/>
            <person name="Gargeya S."/>
            <person name="Fitzgerald M."/>
            <person name="Haas B."/>
            <person name="Abouelleil A."/>
            <person name="Alvarado L."/>
            <person name="Arachchi H.M."/>
            <person name="Berlin A."/>
            <person name="Chapman S.B."/>
            <person name="Gearin G."/>
            <person name="Goldberg J."/>
            <person name="Griggs A."/>
            <person name="Gujja S."/>
            <person name="Hansen M."/>
            <person name="Heiman D."/>
            <person name="Howarth C."/>
            <person name="Larimer J."/>
            <person name="Lui A."/>
            <person name="MacDonald P.J.P."/>
            <person name="McCowen C."/>
            <person name="Montmayeur A."/>
            <person name="Murphy C."/>
            <person name="Neiman D."/>
            <person name="Pearson M."/>
            <person name="Priest M."/>
            <person name="Roberts A."/>
            <person name="Saif S."/>
            <person name="Shea T."/>
            <person name="Sisk P."/>
            <person name="Stolte C."/>
            <person name="Sykes S."/>
            <person name="Wortman J."/>
            <person name="Nusbaum C."/>
            <person name="Birren B."/>
        </authorList>
    </citation>
    <scope>NUCLEOTIDE SEQUENCE [LARGE SCALE GENOMIC DNA]</scope>
    <source>
        <strain evidence="7 8">ATCC 38327</strain>
    </source>
</reference>
<dbReference type="VEuPathDB" id="FungiDB:AMAG_13362"/>
<feature type="region of interest" description="Disordered" evidence="6">
    <location>
        <begin position="1"/>
        <end position="87"/>
    </location>
</feature>
<comment type="subcellular location">
    <subcellularLocation>
        <location evidence="2">Nucleus</location>
        <location evidence="2">Nucleolus</location>
    </subcellularLocation>
</comment>
<evidence type="ECO:0000313" key="8">
    <source>
        <dbReference type="Proteomes" id="UP000054350"/>
    </source>
</evidence>
<dbReference type="PANTHER" id="PTHR12838:SF0">
    <property type="entry name" value="U3 SMALL NUCLEOLAR RNA-ASSOCIATED PROTEIN 11-RELATED"/>
    <property type="match status" value="1"/>
</dbReference>
<evidence type="ECO:0000256" key="1">
    <source>
        <dbReference type="ARBA" id="ARBA00004099"/>
    </source>
</evidence>
<evidence type="ECO:0000256" key="5">
    <source>
        <dbReference type="ARBA" id="ARBA00023242"/>
    </source>
</evidence>
<evidence type="ECO:0008006" key="9">
    <source>
        <dbReference type="Google" id="ProtNLM"/>
    </source>
</evidence>
<feature type="compositionally biased region" description="Pro residues" evidence="6">
    <location>
        <begin position="43"/>
        <end position="61"/>
    </location>
</feature>
<dbReference type="eggNOG" id="KOG3237">
    <property type="taxonomic scope" value="Eukaryota"/>
</dbReference>
<dbReference type="PANTHER" id="PTHR12838">
    <property type="entry name" value="U3 SMALL NUCLEOLAR RNA-ASSOCIATED PROTEIN 11"/>
    <property type="match status" value="1"/>
</dbReference>
<comment type="function">
    <text evidence="1">Involved in nucleolar processing of pre-18S ribosomal RNA.</text>
</comment>
<dbReference type="InterPro" id="IPR007144">
    <property type="entry name" value="SSU_processome_Utp11"/>
</dbReference>
<comment type="similarity">
    <text evidence="3">Belongs to the UTP11 family.</text>
</comment>
<evidence type="ECO:0000256" key="6">
    <source>
        <dbReference type="SAM" id="MobiDB-lite"/>
    </source>
</evidence>